<organism evidence="1">
    <name type="scientific">Siphoviridae sp. ctwNf2</name>
    <dbReference type="NCBI Taxonomy" id="2827597"/>
    <lineage>
        <taxon>Viruses</taxon>
        <taxon>Duplodnaviria</taxon>
        <taxon>Heunggongvirae</taxon>
        <taxon>Uroviricota</taxon>
        <taxon>Caudoviricetes</taxon>
    </lineage>
</organism>
<sequence>MNDVFRAKIPNFIAALPIWNDTPMNDVYKAPKSLKHKEPKKRVVKKKPVSRLNQERKLHIRQCLICAKDFNLQNPASKQKTCSHKCGRKLAEITKAKNRKLGLYR</sequence>
<dbReference type="EMBL" id="BK057791">
    <property type="protein sequence ID" value="DAE91909.1"/>
    <property type="molecule type" value="Genomic_DNA"/>
</dbReference>
<protein>
    <submittedName>
        <fullName evidence="1">Uncharacterized protein</fullName>
    </submittedName>
</protein>
<evidence type="ECO:0000313" key="1">
    <source>
        <dbReference type="EMBL" id="DAE91909.1"/>
    </source>
</evidence>
<accession>A0A8S5RRM9</accession>
<reference evidence="1" key="1">
    <citation type="journal article" date="2021" name="Proc. Natl. Acad. Sci. U.S.A.">
        <title>A Catalog of Tens of Thousands of Viruses from Human Metagenomes Reveals Hidden Associations with Chronic Diseases.</title>
        <authorList>
            <person name="Tisza M.J."/>
            <person name="Buck C.B."/>
        </authorList>
    </citation>
    <scope>NUCLEOTIDE SEQUENCE</scope>
    <source>
        <strain evidence="1">CtwNf2</strain>
    </source>
</reference>
<name>A0A8S5RRM9_9CAUD</name>
<proteinExistence type="predicted"/>